<evidence type="ECO:0000313" key="2">
    <source>
        <dbReference type="Proteomes" id="UP000499080"/>
    </source>
</evidence>
<proteinExistence type="predicted"/>
<protein>
    <submittedName>
        <fullName evidence="1">Uncharacterized protein</fullName>
    </submittedName>
</protein>
<accession>A0A4Y2C3F9</accession>
<sequence length="105" mass="12346">MPQRLRKGLQPMLQFALSDSSVESEIAKPERMSRRNHLHDEVLWRAVGMLQAGSRLSAVPRELIVHRSVIHSLWNHYQRDQNASKRRGYGRWRITTTADVRYLLQ</sequence>
<name>A0A4Y2C3F9_ARAVE</name>
<keyword evidence="2" id="KW-1185">Reference proteome</keyword>
<evidence type="ECO:0000313" key="1">
    <source>
        <dbReference type="EMBL" id="GBL97854.1"/>
    </source>
</evidence>
<dbReference type="OrthoDB" id="9996331at2759"/>
<organism evidence="1 2">
    <name type="scientific">Araneus ventricosus</name>
    <name type="common">Orbweaver spider</name>
    <name type="synonym">Epeira ventricosa</name>
    <dbReference type="NCBI Taxonomy" id="182803"/>
    <lineage>
        <taxon>Eukaryota</taxon>
        <taxon>Metazoa</taxon>
        <taxon>Ecdysozoa</taxon>
        <taxon>Arthropoda</taxon>
        <taxon>Chelicerata</taxon>
        <taxon>Arachnida</taxon>
        <taxon>Araneae</taxon>
        <taxon>Araneomorphae</taxon>
        <taxon>Entelegynae</taxon>
        <taxon>Araneoidea</taxon>
        <taxon>Araneidae</taxon>
        <taxon>Araneus</taxon>
    </lineage>
</organism>
<reference evidence="1 2" key="1">
    <citation type="journal article" date="2019" name="Sci. Rep.">
        <title>Orb-weaving spider Araneus ventricosus genome elucidates the spidroin gene catalogue.</title>
        <authorList>
            <person name="Kono N."/>
            <person name="Nakamura H."/>
            <person name="Ohtoshi R."/>
            <person name="Moran D.A.P."/>
            <person name="Shinohara A."/>
            <person name="Yoshida Y."/>
            <person name="Fujiwara M."/>
            <person name="Mori M."/>
            <person name="Tomita M."/>
            <person name="Arakawa K."/>
        </authorList>
    </citation>
    <scope>NUCLEOTIDE SEQUENCE [LARGE SCALE GENOMIC DNA]</scope>
</reference>
<dbReference type="Proteomes" id="UP000499080">
    <property type="component" value="Unassembled WGS sequence"/>
</dbReference>
<dbReference type="AlphaFoldDB" id="A0A4Y2C3F9"/>
<dbReference type="EMBL" id="BGPR01000133">
    <property type="protein sequence ID" value="GBL97854.1"/>
    <property type="molecule type" value="Genomic_DNA"/>
</dbReference>
<comment type="caution">
    <text evidence="1">The sequence shown here is derived from an EMBL/GenBank/DDBJ whole genome shotgun (WGS) entry which is preliminary data.</text>
</comment>
<gene>
    <name evidence="1" type="ORF">AVEN_231998_1</name>
</gene>